<evidence type="ECO:0000313" key="2">
    <source>
        <dbReference type="EMBL" id="OGH93909.1"/>
    </source>
</evidence>
<reference evidence="2 3" key="1">
    <citation type="journal article" date="2016" name="Nat. Commun.">
        <title>Thousands of microbial genomes shed light on interconnected biogeochemical processes in an aquifer system.</title>
        <authorList>
            <person name="Anantharaman K."/>
            <person name="Brown C.T."/>
            <person name="Hug L.A."/>
            <person name="Sharon I."/>
            <person name="Castelle C.J."/>
            <person name="Probst A.J."/>
            <person name="Thomas B.C."/>
            <person name="Singh A."/>
            <person name="Wilkins M.J."/>
            <person name="Karaoz U."/>
            <person name="Brodie E.L."/>
            <person name="Williams K.H."/>
            <person name="Hubbard S.S."/>
            <person name="Banfield J.F."/>
        </authorList>
    </citation>
    <scope>NUCLEOTIDE SEQUENCE [LARGE SCALE GENOMIC DNA]</scope>
</reference>
<dbReference type="Proteomes" id="UP000178254">
    <property type="component" value="Unassembled WGS sequence"/>
</dbReference>
<comment type="caution">
    <text evidence="2">The sequence shown here is derived from an EMBL/GenBank/DDBJ whole genome shotgun (WGS) entry which is preliminary data.</text>
</comment>
<sequence>MSKYEQAGGLQPGAPEQTTTDFVGREQIDRDVLTKQLLNHLFIRAKTPNTEFSANFRQRPPYKNLRLFIKEQSELLMSELSETEIQILWLRLNRKRPNSTIARELQIGIEDIRKLDAEKYGRLRKKYKKGYCE</sequence>
<evidence type="ECO:0000256" key="1">
    <source>
        <dbReference type="SAM" id="MobiDB-lite"/>
    </source>
</evidence>
<dbReference type="AlphaFoldDB" id="A0A1F6PCM9"/>
<dbReference type="EMBL" id="MFRE01000015">
    <property type="protein sequence ID" value="OGH93909.1"/>
    <property type="molecule type" value="Genomic_DNA"/>
</dbReference>
<accession>A0A1F6PCM9</accession>
<dbReference type="SUPFAM" id="SSF88659">
    <property type="entry name" value="Sigma3 and sigma4 domains of RNA polymerase sigma factors"/>
    <property type="match status" value="1"/>
</dbReference>
<proteinExistence type="predicted"/>
<name>A0A1F6PCM9_9BACT</name>
<protein>
    <submittedName>
        <fullName evidence="2">Uncharacterized protein</fullName>
    </submittedName>
</protein>
<organism evidence="2 3">
    <name type="scientific">Candidatus Magasanikbacteria bacterium RIFOXYD2_FULL_41_14</name>
    <dbReference type="NCBI Taxonomy" id="1798709"/>
    <lineage>
        <taxon>Bacteria</taxon>
        <taxon>Candidatus Magasanikiibacteriota</taxon>
    </lineage>
</organism>
<dbReference type="STRING" id="1798709.A2538_03515"/>
<dbReference type="InterPro" id="IPR013324">
    <property type="entry name" value="RNA_pol_sigma_r3/r4-like"/>
</dbReference>
<gene>
    <name evidence="2" type="ORF">A2538_03515</name>
</gene>
<feature type="region of interest" description="Disordered" evidence="1">
    <location>
        <begin position="1"/>
        <end position="22"/>
    </location>
</feature>
<evidence type="ECO:0000313" key="3">
    <source>
        <dbReference type="Proteomes" id="UP000178254"/>
    </source>
</evidence>